<dbReference type="PATRIC" id="fig|1330330.3.peg.5"/>
<organism evidence="1 2">
    <name type="scientific">Kosmotoga pacifica</name>
    <dbReference type="NCBI Taxonomy" id="1330330"/>
    <lineage>
        <taxon>Bacteria</taxon>
        <taxon>Thermotogati</taxon>
        <taxon>Thermotogota</taxon>
        <taxon>Thermotogae</taxon>
        <taxon>Kosmotogales</taxon>
        <taxon>Kosmotogaceae</taxon>
        <taxon>Kosmotoga</taxon>
    </lineage>
</organism>
<keyword evidence="2" id="KW-1185">Reference proteome</keyword>
<dbReference type="EMBL" id="CP011232">
    <property type="protein sequence ID" value="AKI96479.1"/>
    <property type="molecule type" value="Genomic_DNA"/>
</dbReference>
<evidence type="ECO:0000313" key="2">
    <source>
        <dbReference type="Proteomes" id="UP000035159"/>
    </source>
</evidence>
<reference evidence="1 2" key="1">
    <citation type="submission" date="2015-04" db="EMBL/GenBank/DDBJ databases">
        <title>Complete Genome Sequence of Kosmotoga pacifica SLHLJ1.</title>
        <authorList>
            <person name="Jiang L.J."/>
            <person name="Shao Z.Z."/>
            <person name="Jebbar M."/>
        </authorList>
    </citation>
    <scope>NUCLEOTIDE SEQUENCE [LARGE SCALE GENOMIC DNA]</scope>
    <source>
        <strain evidence="1 2">SLHLJ1</strain>
    </source>
</reference>
<protein>
    <submittedName>
        <fullName evidence="1">Uncharacterized protein</fullName>
    </submittedName>
</protein>
<dbReference type="RefSeq" id="WP_047753614.1">
    <property type="nucleotide sequence ID" value="NZ_CAJUHA010000010.1"/>
</dbReference>
<dbReference type="AlphaFoldDB" id="A0A0G2ZA81"/>
<proteinExistence type="predicted"/>
<dbReference type="Proteomes" id="UP000035159">
    <property type="component" value="Chromosome"/>
</dbReference>
<sequence length="86" mass="10031">MLLLLALMSTYSLSLVREASIVLHLRLENTLKYITVESALKVLAFSRDHQKPVELELNGYLLKTYKDGNKWYIKIEKDGIREIYSE</sequence>
<evidence type="ECO:0000313" key="1">
    <source>
        <dbReference type="EMBL" id="AKI96479.1"/>
    </source>
</evidence>
<dbReference type="KEGG" id="kpf:IX53_00025"/>
<accession>A0A0G2ZA81</accession>
<dbReference type="STRING" id="1330330.IX53_00025"/>
<gene>
    <name evidence="1" type="ORF">IX53_00025</name>
</gene>
<name>A0A0G2ZA81_9BACT</name>